<dbReference type="Proteomes" id="UP000095286">
    <property type="component" value="Unplaced"/>
</dbReference>
<organism evidence="1 2">
    <name type="scientific">Rhabditophanes sp. KR3021</name>
    <dbReference type="NCBI Taxonomy" id="114890"/>
    <lineage>
        <taxon>Eukaryota</taxon>
        <taxon>Metazoa</taxon>
        <taxon>Ecdysozoa</taxon>
        <taxon>Nematoda</taxon>
        <taxon>Chromadorea</taxon>
        <taxon>Rhabditida</taxon>
        <taxon>Tylenchina</taxon>
        <taxon>Panagrolaimomorpha</taxon>
        <taxon>Strongyloidoidea</taxon>
        <taxon>Alloionematidae</taxon>
        <taxon>Rhabditophanes</taxon>
    </lineage>
</organism>
<proteinExistence type="predicted"/>
<reference evidence="2" key="1">
    <citation type="submission" date="2016-11" db="UniProtKB">
        <authorList>
            <consortium name="WormBaseParasite"/>
        </authorList>
    </citation>
    <scope>IDENTIFICATION</scope>
    <source>
        <strain evidence="2">KR3021</strain>
    </source>
</reference>
<dbReference type="WBParaSite" id="RSKR_0000219750.1">
    <property type="protein sequence ID" value="RSKR_0000219750.1"/>
    <property type="gene ID" value="RSKR_0000219750"/>
</dbReference>
<sequence>MKHYVSTINRITDRGAGSPNCAKVSIFPGATKALLEKLVFDTEKSYDGQNGDFEKYLSFDCIIGEDIVLSQYQLATSTLRRFVSTEQEFNMLVVKYNTFLEVHMVGEETGYPNRSAVVLHDYFVKYGKDRDI</sequence>
<name>A0AC35TMJ5_9BILA</name>
<accession>A0AC35TMJ5</accession>
<protein>
    <submittedName>
        <fullName evidence="2">Phage protein</fullName>
    </submittedName>
</protein>
<evidence type="ECO:0000313" key="1">
    <source>
        <dbReference type="Proteomes" id="UP000095286"/>
    </source>
</evidence>
<evidence type="ECO:0000313" key="2">
    <source>
        <dbReference type="WBParaSite" id="RSKR_0000219750.1"/>
    </source>
</evidence>